<dbReference type="InterPro" id="IPR023298">
    <property type="entry name" value="ATPase_P-typ_TM_dom_sf"/>
</dbReference>
<dbReference type="GO" id="GO:0005391">
    <property type="term" value="F:P-type sodium:potassium-exchanging transporter activity"/>
    <property type="evidence" value="ECO:0007669"/>
    <property type="project" value="TreeGrafter"/>
</dbReference>
<dbReference type="SUPFAM" id="SSF81660">
    <property type="entry name" value="Metal cation-transporting ATPase, ATP-binding domain N"/>
    <property type="match status" value="1"/>
</dbReference>
<dbReference type="SUPFAM" id="SSF81653">
    <property type="entry name" value="Calcium ATPase, transduction domain A"/>
    <property type="match status" value="1"/>
</dbReference>
<dbReference type="Pfam" id="PF00690">
    <property type="entry name" value="Cation_ATPase_N"/>
    <property type="match status" value="1"/>
</dbReference>
<dbReference type="Gene3D" id="2.70.150.10">
    <property type="entry name" value="Calcium-transporting ATPase, cytoplasmic transduction domain A"/>
    <property type="match status" value="1"/>
</dbReference>
<feature type="transmembrane region" description="Helical" evidence="10">
    <location>
        <begin position="879"/>
        <end position="899"/>
    </location>
</feature>
<keyword evidence="8 10" id="KW-1133">Transmembrane helix</keyword>
<feature type="transmembrane region" description="Helical" evidence="10">
    <location>
        <begin position="296"/>
        <end position="322"/>
    </location>
</feature>
<keyword evidence="9 10" id="KW-0472">Membrane</keyword>
<dbReference type="Pfam" id="PF00122">
    <property type="entry name" value="E1-E2_ATPase"/>
    <property type="match status" value="1"/>
</dbReference>
<dbReference type="GO" id="GO:0030007">
    <property type="term" value="P:intracellular potassium ion homeostasis"/>
    <property type="evidence" value="ECO:0007669"/>
    <property type="project" value="TreeGrafter"/>
</dbReference>
<evidence type="ECO:0000256" key="9">
    <source>
        <dbReference type="ARBA" id="ARBA00023136"/>
    </source>
</evidence>
<dbReference type="GO" id="GO:1990573">
    <property type="term" value="P:potassium ion import across plasma membrane"/>
    <property type="evidence" value="ECO:0007669"/>
    <property type="project" value="TreeGrafter"/>
</dbReference>
<dbReference type="Proteomes" id="UP000219167">
    <property type="component" value="Unassembled WGS sequence"/>
</dbReference>
<dbReference type="AlphaFoldDB" id="A0A285UYL5"/>
<keyword evidence="6" id="KW-0067">ATP-binding</keyword>
<dbReference type="InterPro" id="IPR018303">
    <property type="entry name" value="ATPase_P-typ_P_site"/>
</dbReference>
<dbReference type="SFLD" id="SFLDS00003">
    <property type="entry name" value="Haloacid_Dehalogenase"/>
    <property type="match status" value="1"/>
</dbReference>
<dbReference type="Gene3D" id="3.40.1110.10">
    <property type="entry name" value="Calcium-transporting ATPase, cytoplasmic domain N"/>
    <property type="match status" value="1"/>
</dbReference>
<dbReference type="Pfam" id="PF08282">
    <property type="entry name" value="Hydrolase_3"/>
    <property type="match status" value="1"/>
</dbReference>
<dbReference type="InterPro" id="IPR006068">
    <property type="entry name" value="ATPase_P-typ_cation-transptr_C"/>
</dbReference>
<feature type="transmembrane region" description="Helical" evidence="10">
    <location>
        <begin position="265"/>
        <end position="284"/>
    </location>
</feature>
<evidence type="ECO:0000256" key="5">
    <source>
        <dbReference type="ARBA" id="ARBA00022741"/>
    </source>
</evidence>
<gene>
    <name evidence="12" type="ORF">SAMN05892877_12559</name>
</gene>
<dbReference type="Pfam" id="PF00689">
    <property type="entry name" value="Cation_ATPase_C"/>
    <property type="match status" value="1"/>
</dbReference>
<feature type="transmembrane region" description="Helical" evidence="10">
    <location>
        <begin position="75"/>
        <end position="92"/>
    </location>
</feature>
<dbReference type="OrthoDB" id="391538at2"/>
<evidence type="ECO:0000256" key="7">
    <source>
        <dbReference type="ARBA" id="ARBA00022967"/>
    </source>
</evidence>
<dbReference type="GO" id="GO:1902600">
    <property type="term" value="P:proton transmembrane transport"/>
    <property type="evidence" value="ECO:0007669"/>
    <property type="project" value="TreeGrafter"/>
</dbReference>
<dbReference type="InterPro" id="IPR008250">
    <property type="entry name" value="ATPase_P-typ_transduc_dom_A_sf"/>
</dbReference>
<evidence type="ECO:0000256" key="10">
    <source>
        <dbReference type="SAM" id="Phobius"/>
    </source>
</evidence>
<dbReference type="PRINTS" id="PR00120">
    <property type="entry name" value="HATPASE"/>
</dbReference>
<evidence type="ECO:0000256" key="6">
    <source>
        <dbReference type="ARBA" id="ARBA00022840"/>
    </source>
</evidence>
<dbReference type="Pfam" id="PF13246">
    <property type="entry name" value="Cation_ATPase"/>
    <property type="match status" value="1"/>
</dbReference>
<organism evidence="12 13">
    <name type="scientific">Rhizobium subbaraonis</name>
    <dbReference type="NCBI Taxonomy" id="908946"/>
    <lineage>
        <taxon>Bacteria</taxon>
        <taxon>Pseudomonadati</taxon>
        <taxon>Pseudomonadota</taxon>
        <taxon>Alphaproteobacteria</taxon>
        <taxon>Hyphomicrobiales</taxon>
        <taxon>Rhizobiaceae</taxon>
        <taxon>Rhizobium/Agrobacterium group</taxon>
        <taxon>Rhizobium</taxon>
    </lineage>
</organism>
<dbReference type="Gene3D" id="1.20.1110.10">
    <property type="entry name" value="Calcium-transporting ATPase, transmembrane domain"/>
    <property type="match status" value="1"/>
</dbReference>
<dbReference type="FunFam" id="3.40.50.1000:FF:000001">
    <property type="entry name" value="Phospholipid-transporting ATPase IC"/>
    <property type="match status" value="1"/>
</dbReference>
<keyword evidence="5" id="KW-0547">Nucleotide-binding</keyword>
<dbReference type="InterPro" id="IPR036412">
    <property type="entry name" value="HAD-like_sf"/>
</dbReference>
<reference evidence="12 13" key="1">
    <citation type="submission" date="2017-08" db="EMBL/GenBank/DDBJ databases">
        <authorList>
            <person name="de Groot N.N."/>
        </authorList>
    </citation>
    <scope>NUCLEOTIDE SEQUENCE [LARGE SCALE GENOMIC DNA]</scope>
    <source>
        <strain evidence="12 13">JC85</strain>
    </source>
</reference>
<dbReference type="SFLD" id="SFLDF00027">
    <property type="entry name" value="p-type_atpase"/>
    <property type="match status" value="1"/>
</dbReference>
<sequence length="948" mass="100869">MKGEESRRELVSATPDDYSLRATEEVVNHFASDSQRGLTSTEAAKRLLEYGGNELRAVAPIPLWRRLLSQFQDPLVHLLLGAIVIALIAWVIDGREGWPIDAIVILMVVLANATIGFVQEARAADAVAALARMTAASSSVLRDGERTRIPSGELVPGDILLLEEGDAVGADGRLISTANLRVQEASLTGESEAVLKDAAVLQSPSPLAERFGMVFRGTAVVQGTGRAVVTGTGMRTEIGAIAHMLDASKEDATPLQKEVERVGRALGTAVVAIAVIVVATVLLLSDIDGPSDVISVLLMGVSLAVAAVPEGLPAILSLVLAIGVQRMAKRNAVVKTLSSVETLGSASVICSDKTGTLTRSEMTIERIMTASGNSRFTGVGYVPIGKLEVESGEGGPQGPARAEQIVVLSGGSMAGNAALRQTENGVWEIQGDPTEAAFLVGERKLGIDDRRKQRFERVAEIPFTSDRKMMSTIELDHEHGGQRIVVTKGAPDVLMTHCTSIRVGMDVVPFDAGQRARAIADVERLSDEALRTLAVAYRPLMDVDELEEGEGLERDLIFAGTVGIIDPPRKEAAVAISEARRAGIRVIMITGDHPRTASRIAAQLGIVDDGARALTGAELDAMDETTFAAAIRTVSVYARVAPVHKLRIVDALQADGNVVAMTGDGVNDAPALKAADIGIAMGINGTEVTKEAARMILADDNFATIVDAVREGRAIFENIRKFLRYLLSSNIGEVLTVFLGVIGAGVIGLDGAGSGELVLPLLATQILWINLITDSGPALAMGIDPQTDDAMARPPRKSDEHAIDARMWRSVAEIGLVMALATLLTMDIHLPGGLIEGTQSLEQARTAGFTALVFAQLFNCFNARSETRSAFSHLFTNKWLWAAVGFSVILQITVVNLSILNTAFGTLPLSLDQWLLCIAMSSSVLWFSEIRKWIGRRYNESPPNVVAA</sequence>
<dbReference type="EMBL" id="OBQD01000025">
    <property type="protein sequence ID" value="SOC46984.1"/>
    <property type="molecule type" value="Genomic_DNA"/>
</dbReference>
<dbReference type="PANTHER" id="PTHR43294:SF21">
    <property type="entry name" value="CATION TRANSPORTING ATPASE"/>
    <property type="match status" value="1"/>
</dbReference>
<evidence type="ECO:0000313" key="12">
    <source>
        <dbReference type="EMBL" id="SOC46984.1"/>
    </source>
</evidence>
<keyword evidence="4 10" id="KW-0812">Transmembrane</keyword>
<protein>
    <submittedName>
        <fullName evidence="12">Calcium-translocating P-type ATPase</fullName>
    </submittedName>
</protein>
<keyword evidence="13" id="KW-1185">Reference proteome</keyword>
<dbReference type="InterPro" id="IPR059000">
    <property type="entry name" value="ATPase_P-type_domA"/>
</dbReference>
<dbReference type="InterPro" id="IPR023299">
    <property type="entry name" value="ATPase_P-typ_cyto_dom_N"/>
</dbReference>
<dbReference type="InterPro" id="IPR050510">
    <property type="entry name" value="Cation_transp_ATPase_P-type"/>
</dbReference>
<keyword evidence="7" id="KW-1278">Translocase</keyword>
<dbReference type="InterPro" id="IPR004014">
    <property type="entry name" value="ATPase_P-typ_cation-transptr_N"/>
</dbReference>
<dbReference type="PROSITE" id="PS00154">
    <property type="entry name" value="ATPASE_E1_E2"/>
    <property type="match status" value="1"/>
</dbReference>
<dbReference type="PRINTS" id="PR00119">
    <property type="entry name" value="CATATPASE"/>
</dbReference>
<dbReference type="InterPro" id="IPR044492">
    <property type="entry name" value="P_typ_ATPase_HD_dom"/>
</dbReference>
<dbReference type="SUPFAM" id="SSF81665">
    <property type="entry name" value="Calcium ATPase, transmembrane domain M"/>
    <property type="match status" value="1"/>
</dbReference>
<comment type="subcellular location">
    <subcellularLocation>
        <location evidence="1">Cell membrane</location>
        <topology evidence="1">Multi-pass membrane protein</topology>
    </subcellularLocation>
</comment>
<dbReference type="SMART" id="SM00831">
    <property type="entry name" value="Cation_ATPase_N"/>
    <property type="match status" value="1"/>
</dbReference>
<name>A0A285UYL5_9HYPH</name>
<feature type="domain" description="Cation-transporting P-type ATPase N-terminal" evidence="11">
    <location>
        <begin position="17"/>
        <end position="91"/>
    </location>
</feature>
<dbReference type="FunFam" id="3.40.50.1000:FF:000028">
    <property type="entry name" value="Calcium-transporting P-type ATPase, putative"/>
    <property type="match status" value="1"/>
</dbReference>
<dbReference type="InterPro" id="IPR023214">
    <property type="entry name" value="HAD_sf"/>
</dbReference>
<evidence type="ECO:0000256" key="8">
    <source>
        <dbReference type="ARBA" id="ARBA00022989"/>
    </source>
</evidence>
<dbReference type="PANTHER" id="PTHR43294">
    <property type="entry name" value="SODIUM/POTASSIUM-TRANSPORTING ATPASE SUBUNIT ALPHA"/>
    <property type="match status" value="1"/>
</dbReference>
<evidence type="ECO:0000313" key="13">
    <source>
        <dbReference type="Proteomes" id="UP000219167"/>
    </source>
</evidence>
<dbReference type="SFLD" id="SFLDG00002">
    <property type="entry name" value="C1.7:_P-type_atpase_like"/>
    <property type="match status" value="1"/>
</dbReference>
<keyword evidence="3" id="KW-1003">Cell membrane</keyword>
<feature type="transmembrane region" description="Helical" evidence="10">
    <location>
        <begin position="911"/>
        <end position="928"/>
    </location>
</feature>
<dbReference type="RefSeq" id="WP_035224632.1">
    <property type="nucleotide sequence ID" value="NZ_OBQD01000025.1"/>
</dbReference>
<evidence type="ECO:0000259" key="11">
    <source>
        <dbReference type="SMART" id="SM00831"/>
    </source>
</evidence>
<dbReference type="GO" id="GO:0005886">
    <property type="term" value="C:plasma membrane"/>
    <property type="evidence" value="ECO:0007669"/>
    <property type="project" value="UniProtKB-SubCell"/>
</dbReference>
<accession>A0A285UYL5</accession>
<dbReference type="InterPro" id="IPR001757">
    <property type="entry name" value="P_typ_ATPase"/>
</dbReference>
<evidence type="ECO:0000256" key="1">
    <source>
        <dbReference type="ARBA" id="ARBA00004651"/>
    </source>
</evidence>
<dbReference type="SUPFAM" id="SSF56784">
    <property type="entry name" value="HAD-like"/>
    <property type="match status" value="1"/>
</dbReference>
<feature type="transmembrane region" description="Helical" evidence="10">
    <location>
        <begin position="98"/>
        <end position="118"/>
    </location>
</feature>
<proteinExistence type="inferred from homology"/>
<dbReference type="GO" id="GO:0005524">
    <property type="term" value="F:ATP binding"/>
    <property type="evidence" value="ECO:0007669"/>
    <property type="project" value="UniProtKB-KW"/>
</dbReference>
<dbReference type="GO" id="GO:0006883">
    <property type="term" value="P:intracellular sodium ion homeostasis"/>
    <property type="evidence" value="ECO:0007669"/>
    <property type="project" value="TreeGrafter"/>
</dbReference>
<evidence type="ECO:0000256" key="2">
    <source>
        <dbReference type="ARBA" id="ARBA00005675"/>
    </source>
</evidence>
<evidence type="ECO:0000256" key="3">
    <source>
        <dbReference type="ARBA" id="ARBA00022475"/>
    </source>
</evidence>
<comment type="similarity">
    <text evidence="2">Belongs to the cation transport ATPase (P-type) (TC 3.A.3) family. Type IIA subfamily.</text>
</comment>
<dbReference type="GO" id="GO:0036376">
    <property type="term" value="P:sodium ion export across plasma membrane"/>
    <property type="evidence" value="ECO:0007669"/>
    <property type="project" value="TreeGrafter"/>
</dbReference>
<dbReference type="Gene3D" id="3.40.50.1000">
    <property type="entry name" value="HAD superfamily/HAD-like"/>
    <property type="match status" value="1"/>
</dbReference>
<dbReference type="NCBIfam" id="TIGR01494">
    <property type="entry name" value="ATPase_P-type"/>
    <property type="match status" value="2"/>
</dbReference>
<evidence type="ECO:0000256" key="4">
    <source>
        <dbReference type="ARBA" id="ARBA00022692"/>
    </source>
</evidence>
<dbReference type="GO" id="GO:0016887">
    <property type="term" value="F:ATP hydrolysis activity"/>
    <property type="evidence" value="ECO:0007669"/>
    <property type="project" value="InterPro"/>
</dbReference>